<keyword evidence="3" id="KW-0238">DNA-binding</keyword>
<protein>
    <recommendedName>
        <fullName evidence="7">AP2/ERF domain-containing protein</fullName>
    </recommendedName>
</protein>
<dbReference type="GO" id="GO:0009873">
    <property type="term" value="P:ethylene-activated signaling pathway"/>
    <property type="evidence" value="ECO:0007669"/>
    <property type="project" value="InterPro"/>
</dbReference>
<dbReference type="InterPro" id="IPR036955">
    <property type="entry name" value="AP2/ERF_dom_sf"/>
</dbReference>
<dbReference type="SUPFAM" id="SSF54171">
    <property type="entry name" value="DNA-binding domain"/>
    <property type="match status" value="1"/>
</dbReference>
<evidence type="ECO:0000256" key="4">
    <source>
        <dbReference type="ARBA" id="ARBA00023163"/>
    </source>
</evidence>
<dbReference type="GO" id="GO:0003700">
    <property type="term" value="F:DNA-binding transcription factor activity"/>
    <property type="evidence" value="ECO:0007669"/>
    <property type="project" value="InterPro"/>
</dbReference>
<dbReference type="PRINTS" id="PR00367">
    <property type="entry name" value="ETHRSPELEMNT"/>
</dbReference>
<evidence type="ECO:0000256" key="1">
    <source>
        <dbReference type="ARBA" id="ARBA00004123"/>
    </source>
</evidence>
<keyword evidence="5" id="KW-0539">Nucleus</keyword>
<keyword evidence="4" id="KW-0804">Transcription</keyword>
<dbReference type="AlphaFoldDB" id="A0A8X7SGT5"/>
<dbReference type="Gene3D" id="3.30.730.10">
    <property type="entry name" value="AP2/ERF domain"/>
    <property type="match status" value="1"/>
</dbReference>
<dbReference type="InterPro" id="IPR044808">
    <property type="entry name" value="ERF_plant"/>
</dbReference>
<dbReference type="Proteomes" id="UP000886595">
    <property type="component" value="Unassembled WGS sequence"/>
</dbReference>
<dbReference type="PROSITE" id="PS51032">
    <property type="entry name" value="AP2_ERF"/>
    <property type="match status" value="1"/>
</dbReference>
<dbReference type="GO" id="GO:0003677">
    <property type="term" value="F:DNA binding"/>
    <property type="evidence" value="ECO:0007669"/>
    <property type="project" value="UniProtKB-KW"/>
</dbReference>
<sequence>MCGGAIISDFVPILTKAKGRKLTAAELWSELDASAGDYFWGFHSTSKLQSTNQQEVTLKAEAVEKESEKRGRKRKNVYRGIRKRPWGKWASEIRDPRKGTRVWLGTFNTAEEAAMAYDVAAKRIRGDKAKLNFPDLTPSPVVTPQLMSPPASDDQPPAKKLCVLSRSELTHPSFPVECIGFGNGGEFQNPSYGFETDYDLIKQQISSLESFLELDGTTAEQPSQLDESVGMWLIDDVISSENTAAYVTLDMWMKLSNDLHLFRSNCCRNVCIKESLICRKGTVWLNNVLFRM</sequence>
<feature type="domain" description="AP2/ERF" evidence="7">
    <location>
        <begin position="77"/>
        <end position="134"/>
    </location>
</feature>
<dbReference type="InterPro" id="IPR001471">
    <property type="entry name" value="AP2/ERF_dom"/>
</dbReference>
<dbReference type="SMART" id="SM00380">
    <property type="entry name" value="AP2"/>
    <property type="match status" value="1"/>
</dbReference>
<dbReference type="OrthoDB" id="1932767at2759"/>
<dbReference type="EMBL" id="JAAMPC010000006">
    <property type="protein sequence ID" value="KAG2306022.1"/>
    <property type="molecule type" value="Genomic_DNA"/>
</dbReference>
<reference evidence="8 9" key="1">
    <citation type="submission" date="2020-02" db="EMBL/GenBank/DDBJ databases">
        <authorList>
            <person name="Ma Q."/>
            <person name="Huang Y."/>
            <person name="Song X."/>
            <person name="Pei D."/>
        </authorList>
    </citation>
    <scope>NUCLEOTIDE SEQUENCE [LARGE SCALE GENOMIC DNA]</scope>
    <source>
        <strain evidence="8">Sxm20200214</strain>
        <tissue evidence="8">Leaf</tissue>
    </source>
</reference>
<organism evidence="8 9">
    <name type="scientific">Brassica carinata</name>
    <name type="common">Ethiopian mustard</name>
    <name type="synonym">Abyssinian cabbage</name>
    <dbReference type="NCBI Taxonomy" id="52824"/>
    <lineage>
        <taxon>Eukaryota</taxon>
        <taxon>Viridiplantae</taxon>
        <taxon>Streptophyta</taxon>
        <taxon>Embryophyta</taxon>
        <taxon>Tracheophyta</taxon>
        <taxon>Spermatophyta</taxon>
        <taxon>Magnoliopsida</taxon>
        <taxon>eudicotyledons</taxon>
        <taxon>Gunneridae</taxon>
        <taxon>Pentapetalae</taxon>
        <taxon>rosids</taxon>
        <taxon>malvids</taxon>
        <taxon>Brassicales</taxon>
        <taxon>Brassicaceae</taxon>
        <taxon>Brassiceae</taxon>
        <taxon>Brassica</taxon>
    </lineage>
</organism>
<dbReference type="Pfam" id="PF00847">
    <property type="entry name" value="AP2"/>
    <property type="match status" value="1"/>
</dbReference>
<accession>A0A8X7SGT5</accession>
<dbReference type="PANTHER" id="PTHR31190:SF142">
    <property type="entry name" value="ETHYLENE-RESPONSIVE TRANSCRIPTION FACTOR RAP2-3"/>
    <property type="match status" value="1"/>
</dbReference>
<evidence type="ECO:0000256" key="5">
    <source>
        <dbReference type="ARBA" id="ARBA00023242"/>
    </source>
</evidence>
<comment type="similarity">
    <text evidence="6">Belongs to the AP2/ERF transcription factor family. ERF subfamily.</text>
</comment>
<dbReference type="InterPro" id="IPR016177">
    <property type="entry name" value="DNA-bd_dom_sf"/>
</dbReference>
<proteinExistence type="inferred from homology"/>
<name>A0A8X7SGT5_BRACI</name>
<keyword evidence="2" id="KW-0805">Transcription regulation</keyword>
<dbReference type="CDD" id="cd00018">
    <property type="entry name" value="AP2"/>
    <property type="match status" value="1"/>
</dbReference>
<comment type="subcellular location">
    <subcellularLocation>
        <location evidence="1">Nucleus</location>
    </subcellularLocation>
</comment>
<evidence type="ECO:0000313" key="9">
    <source>
        <dbReference type="Proteomes" id="UP000886595"/>
    </source>
</evidence>
<evidence type="ECO:0000256" key="6">
    <source>
        <dbReference type="ARBA" id="ARBA00024343"/>
    </source>
</evidence>
<evidence type="ECO:0000256" key="3">
    <source>
        <dbReference type="ARBA" id="ARBA00023125"/>
    </source>
</evidence>
<comment type="caution">
    <text evidence="8">The sequence shown here is derived from an EMBL/GenBank/DDBJ whole genome shotgun (WGS) entry which is preliminary data.</text>
</comment>
<evidence type="ECO:0000256" key="2">
    <source>
        <dbReference type="ARBA" id="ARBA00023015"/>
    </source>
</evidence>
<dbReference type="PANTHER" id="PTHR31190">
    <property type="entry name" value="DNA-BINDING DOMAIN"/>
    <property type="match status" value="1"/>
</dbReference>
<dbReference type="GO" id="GO:0005634">
    <property type="term" value="C:nucleus"/>
    <property type="evidence" value="ECO:0007669"/>
    <property type="project" value="UniProtKB-SubCell"/>
</dbReference>
<dbReference type="FunFam" id="3.30.730.10:FF:000001">
    <property type="entry name" value="Ethylene-responsive transcription factor 2"/>
    <property type="match status" value="1"/>
</dbReference>
<evidence type="ECO:0000313" key="8">
    <source>
        <dbReference type="EMBL" id="KAG2306022.1"/>
    </source>
</evidence>
<gene>
    <name evidence="8" type="ORF">Bca52824_025770</name>
</gene>
<keyword evidence="9" id="KW-1185">Reference proteome</keyword>
<evidence type="ECO:0000259" key="7">
    <source>
        <dbReference type="PROSITE" id="PS51032"/>
    </source>
</evidence>